<dbReference type="EMBL" id="JAODAN010000003">
    <property type="protein sequence ID" value="KAK1925511.1"/>
    <property type="molecule type" value="Genomic_DNA"/>
</dbReference>
<organism evidence="20 21">
    <name type="scientific">Papiliotrema laurentii</name>
    <name type="common">Cryptococcus laurentii</name>
    <dbReference type="NCBI Taxonomy" id="5418"/>
    <lineage>
        <taxon>Eukaryota</taxon>
        <taxon>Fungi</taxon>
        <taxon>Dikarya</taxon>
        <taxon>Basidiomycota</taxon>
        <taxon>Agaricomycotina</taxon>
        <taxon>Tremellomycetes</taxon>
        <taxon>Tremellales</taxon>
        <taxon>Rhynchogastremaceae</taxon>
        <taxon>Papiliotrema</taxon>
    </lineage>
</organism>
<comment type="catalytic activity">
    <reaction evidence="13">
        <text>N(6)-methyl-L-lysyl(4)-[histone H3] + S-adenosyl-L-methionine = N(6),N(6)-dimethyl-L-lysyl(4)-[histone H3] + S-adenosyl-L-homocysteine + H(+)</text>
        <dbReference type="Rhea" id="RHEA:60268"/>
        <dbReference type="Rhea" id="RHEA-COMP:15540"/>
        <dbReference type="Rhea" id="RHEA-COMP:15543"/>
        <dbReference type="ChEBI" id="CHEBI:15378"/>
        <dbReference type="ChEBI" id="CHEBI:57856"/>
        <dbReference type="ChEBI" id="CHEBI:59789"/>
        <dbReference type="ChEBI" id="CHEBI:61929"/>
        <dbReference type="ChEBI" id="CHEBI:61976"/>
    </reaction>
</comment>
<feature type="compositionally biased region" description="Basic and acidic residues" evidence="16">
    <location>
        <begin position="268"/>
        <end position="277"/>
    </location>
</feature>
<feature type="region of interest" description="Disordered" evidence="16">
    <location>
        <begin position="1"/>
        <end position="542"/>
    </location>
</feature>
<evidence type="ECO:0000256" key="9">
    <source>
        <dbReference type="ARBA" id="ARBA00022853"/>
    </source>
</evidence>
<feature type="compositionally biased region" description="Low complexity" evidence="16">
    <location>
        <begin position="114"/>
        <end position="135"/>
    </location>
</feature>
<keyword evidence="8" id="KW-0949">S-adenosyl-L-methionine</keyword>
<feature type="compositionally biased region" description="Gly residues" evidence="16">
    <location>
        <begin position="103"/>
        <end position="113"/>
    </location>
</feature>
<evidence type="ECO:0000256" key="7">
    <source>
        <dbReference type="ARBA" id="ARBA00022679"/>
    </source>
</evidence>
<dbReference type="GO" id="GO:0140999">
    <property type="term" value="F:histone H3K4 trimethyltransferase activity"/>
    <property type="evidence" value="ECO:0007669"/>
    <property type="project" value="UniProtKB-EC"/>
</dbReference>
<evidence type="ECO:0000256" key="14">
    <source>
        <dbReference type="ARBA" id="ARBA00049129"/>
    </source>
</evidence>
<evidence type="ECO:0000256" key="11">
    <source>
        <dbReference type="ARBA" id="ARBA00030093"/>
    </source>
</evidence>
<dbReference type="PRINTS" id="PR01217">
    <property type="entry name" value="PRICHEXTENSN"/>
</dbReference>
<dbReference type="InterPro" id="IPR024636">
    <property type="entry name" value="SET_assoc"/>
</dbReference>
<dbReference type="SMART" id="SM01291">
    <property type="entry name" value="N-SET"/>
    <property type="match status" value="1"/>
</dbReference>
<dbReference type="InterPro" id="IPR035979">
    <property type="entry name" value="RBD_domain_sf"/>
</dbReference>
<keyword evidence="6" id="KW-0489">Methyltransferase</keyword>
<evidence type="ECO:0000259" key="18">
    <source>
        <dbReference type="PROSITE" id="PS50280"/>
    </source>
</evidence>
<dbReference type="Gene3D" id="3.30.70.330">
    <property type="match status" value="1"/>
</dbReference>
<feature type="compositionally biased region" description="Pro residues" evidence="16">
    <location>
        <begin position="727"/>
        <end position="744"/>
    </location>
</feature>
<evidence type="ECO:0000256" key="16">
    <source>
        <dbReference type="SAM" id="MobiDB-lite"/>
    </source>
</evidence>
<feature type="compositionally biased region" description="Pro residues" evidence="16">
    <location>
        <begin position="509"/>
        <end position="523"/>
    </location>
</feature>
<feature type="compositionally biased region" description="Low complexity" evidence="16">
    <location>
        <begin position="797"/>
        <end position="807"/>
    </location>
</feature>
<dbReference type="Gene3D" id="2.170.270.10">
    <property type="entry name" value="SET domain"/>
    <property type="match status" value="1"/>
</dbReference>
<dbReference type="SMART" id="SM00508">
    <property type="entry name" value="PostSET"/>
    <property type="match status" value="1"/>
</dbReference>
<feature type="compositionally biased region" description="Low complexity" evidence="16">
    <location>
        <begin position="1199"/>
        <end position="1209"/>
    </location>
</feature>
<evidence type="ECO:0000313" key="21">
    <source>
        <dbReference type="Proteomes" id="UP001182556"/>
    </source>
</evidence>
<feature type="compositionally biased region" description="Low complexity" evidence="16">
    <location>
        <begin position="358"/>
        <end position="411"/>
    </location>
</feature>
<name>A0AAD9FSV8_PAPLA</name>
<comment type="subcellular location">
    <subcellularLocation>
        <location evidence="2">Chromosome</location>
    </subcellularLocation>
    <subcellularLocation>
        <location evidence="1">Nucleus</location>
    </subcellularLocation>
</comment>
<evidence type="ECO:0000256" key="5">
    <source>
        <dbReference type="ARBA" id="ARBA00022454"/>
    </source>
</evidence>
<keyword evidence="10" id="KW-0539">Nucleus</keyword>
<keyword evidence="5" id="KW-0158">Chromosome</keyword>
<evidence type="ECO:0000256" key="15">
    <source>
        <dbReference type="PROSITE-ProRule" id="PRU00176"/>
    </source>
</evidence>
<keyword evidence="15" id="KW-0694">RNA-binding</keyword>
<dbReference type="SUPFAM" id="SSF82199">
    <property type="entry name" value="SET domain"/>
    <property type="match status" value="1"/>
</dbReference>
<dbReference type="SMART" id="SM00317">
    <property type="entry name" value="SET"/>
    <property type="match status" value="1"/>
</dbReference>
<dbReference type="PROSITE" id="PS50102">
    <property type="entry name" value="RRM"/>
    <property type="match status" value="1"/>
</dbReference>
<feature type="compositionally biased region" description="Basic and acidic residues" evidence="16">
    <location>
        <begin position="576"/>
        <end position="586"/>
    </location>
</feature>
<feature type="region of interest" description="Disordered" evidence="16">
    <location>
        <begin position="568"/>
        <end position="594"/>
    </location>
</feature>
<evidence type="ECO:0000256" key="6">
    <source>
        <dbReference type="ARBA" id="ARBA00022603"/>
    </source>
</evidence>
<feature type="region of interest" description="Disordered" evidence="16">
    <location>
        <begin position="1049"/>
        <end position="1224"/>
    </location>
</feature>
<protein>
    <recommendedName>
        <fullName evidence="4">Histone-lysine N-methyltransferase, H3 lysine-4 specific</fullName>
        <ecNumber evidence="3">2.1.1.354</ecNumber>
    </recommendedName>
    <alternativeName>
        <fullName evidence="11">SET domain-containing protein 1</fullName>
    </alternativeName>
</protein>
<feature type="compositionally biased region" description="Basic and acidic residues" evidence="16">
    <location>
        <begin position="165"/>
        <end position="175"/>
    </location>
</feature>
<feature type="domain" description="RRM" evidence="17">
    <location>
        <begin position="618"/>
        <end position="717"/>
    </location>
</feature>
<feature type="compositionally biased region" description="Basic and acidic residues" evidence="16">
    <location>
        <begin position="851"/>
        <end position="861"/>
    </location>
</feature>
<gene>
    <name evidence="20" type="ORF">DB88DRAFT_461872</name>
</gene>
<accession>A0AAD9FSV8</accession>
<feature type="compositionally biased region" description="Low complexity" evidence="16">
    <location>
        <begin position="178"/>
        <end position="190"/>
    </location>
</feature>
<keyword evidence="21" id="KW-1185">Reference proteome</keyword>
<feature type="compositionally biased region" description="Basic residues" evidence="16">
    <location>
        <begin position="1154"/>
        <end position="1170"/>
    </location>
</feature>
<evidence type="ECO:0000256" key="8">
    <source>
        <dbReference type="ARBA" id="ARBA00022691"/>
    </source>
</evidence>
<feature type="compositionally biased region" description="Basic and acidic residues" evidence="16">
    <location>
        <begin position="452"/>
        <end position="489"/>
    </location>
</feature>
<dbReference type="InterPro" id="IPR003616">
    <property type="entry name" value="Post-SET_dom"/>
</dbReference>
<keyword evidence="9" id="KW-0156">Chromatin regulator</keyword>
<dbReference type="GO" id="GO:0048188">
    <property type="term" value="C:Set1C/COMPASS complex"/>
    <property type="evidence" value="ECO:0007669"/>
    <property type="project" value="TreeGrafter"/>
</dbReference>
<dbReference type="InterPro" id="IPR000504">
    <property type="entry name" value="RRM_dom"/>
</dbReference>
<feature type="compositionally biased region" description="Basic residues" evidence="16">
    <location>
        <begin position="863"/>
        <end position="883"/>
    </location>
</feature>
<dbReference type="PROSITE" id="PS50868">
    <property type="entry name" value="POST_SET"/>
    <property type="match status" value="1"/>
</dbReference>
<evidence type="ECO:0000313" key="20">
    <source>
        <dbReference type="EMBL" id="KAK1925511.1"/>
    </source>
</evidence>
<dbReference type="Pfam" id="PF11767">
    <property type="entry name" value="SET_assoc"/>
    <property type="match status" value="1"/>
</dbReference>
<reference evidence="20" key="1">
    <citation type="submission" date="2023-02" db="EMBL/GenBank/DDBJ databases">
        <title>Identification and recombinant expression of a fungal hydrolase from Papiliotrema laurentii that hydrolyzes apple cutin and clears colloidal polyester polyurethane.</title>
        <authorList>
            <consortium name="DOE Joint Genome Institute"/>
            <person name="Roman V.A."/>
            <person name="Bojanowski C."/>
            <person name="Crable B.R."/>
            <person name="Wagner D.N."/>
            <person name="Hung C.S."/>
            <person name="Nadeau L.J."/>
            <person name="Schratz L."/>
            <person name="Haridas S."/>
            <person name="Pangilinan J."/>
            <person name="Lipzen A."/>
            <person name="Na H."/>
            <person name="Yan M."/>
            <person name="Ng V."/>
            <person name="Grigoriev I.V."/>
            <person name="Spatafora J.W."/>
            <person name="Barlow D."/>
            <person name="Biffinger J."/>
            <person name="Kelley-Loughnane N."/>
            <person name="Varaljay V.A."/>
            <person name="Crookes-Goodson W.J."/>
        </authorList>
    </citation>
    <scope>NUCLEOTIDE SEQUENCE</scope>
    <source>
        <strain evidence="20">5307AH</strain>
    </source>
</reference>
<dbReference type="GO" id="GO:0032259">
    <property type="term" value="P:methylation"/>
    <property type="evidence" value="ECO:0007669"/>
    <property type="project" value="UniProtKB-KW"/>
</dbReference>
<evidence type="ECO:0000256" key="4">
    <source>
        <dbReference type="ARBA" id="ARBA00015839"/>
    </source>
</evidence>
<feature type="compositionally biased region" description="Pro residues" evidence="16">
    <location>
        <begin position="278"/>
        <end position="318"/>
    </location>
</feature>
<dbReference type="GO" id="GO:0003723">
    <property type="term" value="F:RNA binding"/>
    <property type="evidence" value="ECO:0007669"/>
    <property type="project" value="UniProtKB-UniRule"/>
</dbReference>
<dbReference type="SUPFAM" id="SSF54928">
    <property type="entry name" value="RNA-binding domain, RBD"/>
    <property type="match status" value="2"/>
</dbReference>
<evidence type="ECO:0000259" key="17">
    <source>
        <dbReference type="PROSITE" id="PS50102"/>
    </source>
</evidence>
<evidence type="ECO:0000256" key="1">
    <source>
        <dbReference type="ARBA" id="ARBA00004123"/>
    </source>
</evidence>
<dbReference type="PANTHER" id="PTHR45814:SF2">
    <property type="entry name" value="HISTONE-LYSINE N-METHYLTRANSFERASE SETD1"/>
    <property type="match status" value="1"/>
</dbReference>
<evidence type="ECO:0000256" key="3">
    <source>
        <dbReference type="ARBA" id="ARBA00012182"/>
    </source>
</evidence>
<dbReference type="InterPro" id="IPR012677">
    <property type="entry name" value="Nucleotide-bd_a/b_plait_sf"/>
</dbReference>
<feature type="compositionally biased region" description="Pro residues" evidence="16">
    <location>
        <begin position="144"/>
        <end position="163"/>
    </location>
</feature>
<dbReference type="PROSITE" id="PS50280">
    <property type="entry name" value="SET"/>
    <property type="match status" value="1"/>
</dbReference>
<feature type="compositionally biased region" description="Low complexity" evidence="16">
    <location>
        <begin position="319"/>
        <end position="349"/>
    </location>
</feature>
<feature type="compositionally biased region" description="Low complexity" evidence="16">
    <location>
        <begin position="225"/>
        <end position="238"/>
    </location>
</feature>
<dbReference type="InterPro" id="IPR001214">
    <property type="entry name" value="SET_dom"/>
</dbReference>
<comment type="catalytic activity">
    <reaction evidence="14">
        <text>N(6),N(6)-dimethyl-L-lysyl(4)-[histone H3] + S-adenosyl-L-methionine = N(6),N(6),N(6)-trimethyl-L-lysyl(4)-[histone H3] + S-adenosyl-L-homocysteine + H(+)</text>
        <dbReference type="Rhea" id="RHEA:60272"/>
        <dbReference type="Rhea" id="RHEA-COMP:15537"/>
        <dbReference type="Rhea" id="RHEA-COMP:15540"/>
        <dbReference type="ChEBI" id="CHEBI:15378"/>
        <dbReference type="ChEBI" id="CHEBI:57856"/>
        <dbReference type="ChEBI" id="CHEBI:59789"/>
        <dbReference type="ChEBI" id="CHEBI:61961"/>
        <dbReference type="ChEBI" id="CHEBI:61976"/>
    </reaction>
</comment>
<feature type="compositionally biased region" description="Basic residues" evidence="16">
    <location>
        <begin position="1089"/>
        <end position="1098"/>
    </location>
</feature>
<keyword evidence="7" id="KW-0808">Transferase</keyword>
<feature type="domain" description="Post-SET" evidence="19">
    <location>
        <begin position="1490"/>
        <end position="1506"/>
    </location>
</feature>
<dbReference type="Pfam" id="PF00856">
    <property type="entry name" value="SET"/>
    <property type="match status" value="1"/>
</dbReference>
<evidence type="ECO:0000256" key="13">
    <source>
        <dbReference type="ARBA" id="ARBA00047583"/>
    </source>
</evidence>
<dbReference type="InterPro" id="IPR046341">
    <property type="entry name" value="SET_dom_sf"/>
</dbReference>
<dbReference type="Proteomes" id="UP001182556">
    <property type="component" value="Unassembled WGS sequence"/>
</dbReference>
<comment type="caution">
    <text evidence="20">The sequence shown here is derived from an EMBL/GenBank/DDBJ whole genome shotgun (WGS) entry which is preliminary data.</text>
</comment>
<dbReference type="EC" id="2.1.1.354" evidence="3"/>
<dbReference type="CDD" id="cd12303">
    <property type="entry name" value="RRM_spSet1p_like"/>
    <property type="match status" value="1"/>
</dbReference>
<feature type="compositionally biased region" description="Polar residues" evidence="16">
    <location>
        <begin position="30"/>
        <end position="44"/>
    </location>
</feature>
<feature type="domain" description="SET" evidence="18">
    <location>
        <begin position="1364"/>
        <end position="1481"/>
    </location>
</feature>
<dbReference type="InterPro" id="IPR024657">
    <property type="entry name" value="COMPASS_Set1_N-SET"/>
</dbReference>
<feature type="compositionally biased region" description="Basic and acidic residues" evidence="16">
    <location>
        <begin position="1108"/>
        <end position="1129"/>
    </location>
</feature>
<dbReference type="CDD" id="cd00590">
    <property type="entry name" value="RRM_SF"/>
    <property type="match status" value="1"/>
</dbReference>
<feature type="compositionally biased region" description="Low complexity" evidence="16">
    <location>
        <begin position="1"/>
        <end position="14"/>
    </location>
</feature>
<feature type="region of interest" description="Disordered" evidence="16">
    <location>
        <begin position="716"/>
        <end position="924"/>
    </location>
</feature>
<evidence type="ECO:0000256" key="2">
    <source>
        <dbReference type="ARBA" id="ARBA00004286"/>
    </source>
</evidence>
<dbReference type="GO" id="GO:0005694">
    <property type="term" value="C:chromosome"/>
    <property type="evidence" value="ECO:0007669"/>
    <property type="project" value="UniProtKB-SubCell"/>
</dbReference>
<proteinExistence type="predicted"/>
<comment type="catalytic activity">
    <reaction evidence="12">
        <text>L-lysyl(4)-[histone H3] + 3 S-adenosyl-L-methionine = N(6),N(6),N(6)-trimethyl-L-lysyl(4)-[histone H3] + 3 S-adenosyl-L-homocysteine + 3 H(+)</text>
        <dbReference type="Rhea" id="RHEA:60260"/>
        <dbReference type="Rhea" id="RHEA-COMP:15537"/>
        <dbReference type="Rhea" id="RHEA-COMP:15547"/>
        <dbReference type="ChEBI" id="CHEBI:15378"/>
        <dbReference type="ChEBI" id="CHEBI:29969"/>
        <dbReference type="ChEBI" id="CHEBI:57856"/>
        <dbReference type="ChEBI" id="CHEBI:59789"/>
        <dbReference type="ChEBI" id="CHEBI:61961"/>
        <dbReference type="EC" id="2.1.1.354"/>
    </reaction>
</comment>
<sequence length="1506" mass="162836">MAPTSSSAPSGSAPIKLPPTGPRALRGVSNGFTPVNGTPSALATSSSSSSLHRGDKISFSIPSNGPAHAGSSHLPNGRVSHAMPEPRQNGLSGGRAPPTGPRGMSGGNGGGSSGSSSSSFPPASPAESSRHASSSRTNDHRRPPSPVYSRPPSPPSAVPSPPPPDEDRRATHDRQQVSSPKASSGSARSPVATTSPKQRKSITEKEDSAEMLAFRAKLNIESRRAPISIAIPTTSISSLANGKARPLPPHLDRKELDRTPSASVSAGGKEKANDDRPPPPPPPPSDLPPSPPPLPPPRPPSPPAPPPSLDRRPPPPPTEATRPPSSSRTTASTRPLSPNRRPHSPTGRRTPPRPSSPPLKSHSLPSAASARPNSISSESSSSSLLPHPRAAASTPYSASSSSVKSTSKPLPASLPPKPSTSSVPAPPAFHFRDLSARRRRTPSDGDEEEDEADRRERDRRERDRIEGERRDRDRRERDKREREEEERSYARSRRSTPPRPRSPDRSRRPSPPPSPPPPPPPKPQWVRPEYVPPPSTRRRPGLGNYLVISDIGKNSKNVVKRFDGEIDGVVLPPATDPRKNPDEVARGRGTSKNRQTFYEVEYEWDDHSVGSKPPPPPPAVLITGLNPLTTVDQISKFLRPHGRIREIDSKMDMKSGMQLGICWVKFDGPPSGKKGTAHDVAVQVVKVCDGQRIGLSGTEKIKVVLDGRGLRAAKAVKEEMASRYPPKKPAPPPAPPAAPKPAAPTPSSGGGTPSVKTPAQTPMAKPVPTGPSSSAAPKSRAFHTSLPIRPGAYGAGSSNPSSMYSPSGQTIPPRLPPSVLASRPLGLPSRPAPMQNLQSSFIESPFKRRPNRYDDFRDSYSPRRYRSRTRSRSPSRSRSRARSLSHPLSCTTCGYSDSEDERPAYRRNRRSPSPVVRGRGRGRAVDKVDRKEDEEAAEKVKKALEANGHGYVFIDKTTLPPSFSGDSQLKDHFRAFKPVDMLSNNQGCYILFNDDTSAQRARVLDGSSFLGHRLVVNVKYPSAKKADHAPSAGAASEVKGSWRFLTITKKNRPLPNKVSKNKPLSPAAQRRRRISYSSSSSSEDEAGRPVRKRSKSRSSSRSSEMSEDEKPVEPKTGAREPAELERKTEAVATVEDEPMPLADSVPTEEAPTKASKKRAAKPKAPKGAKKARLETETVVDIQPPTAPEVAEIKLDDGIPAAPTKSAKAAKPAKEPKPAKPKKVAKTELQKFLETGVVEDEEDAYWLGQALAATHEGIEPDLSDVESEDEEGRIKDGHPLFHGAGAWRAEGWKKVPVTAKAEYLPERNRAVVSSEKDANALTSGRTARVTGRRLAHDMETTRKTTTTNTAESDMFAFNQLSMRKKALRFSRSPIEGYGLYAMETIHPGEMVCEYVGEICRSAVAEVREQRYLKQGIGSSYLFRIDSDLVCDATFKGSVSRLINHSCDPSASAKIISINGQSKIVIYAKRTLHPGQEILYDYKFPLESDPALRVPCLCGAATCRGWLN</sequence>
<evidence type="ECO:0000256" key="10">
    <source>
        <dbReference type="ARBA" id="ARBA00023242"/>
    </source>
</evidence>
<evidence type="ECO:0000256" key="12">
    <source>
        <dbReference type="ARBA" id="ARBA00047571"/>
    </source>
</evidence>
<evidence type="ECO:0000259" key="19">
    <source>
        <dbReference type="PROSITE" id="PS50868"/>
    </source>
</evidence>
<dbReference type="PANTHER" id="PTHR45814">
    <property type="entry name" value="HISTONE-LYSINE N-METHYLTRANSFERASE SETD1"/>
    <property type="match status" value="1"/>
</dbReference>
<dbReference type="InterPro" id="IPR044570">
    <property type="entry name" value="Set1-like"/>
</dbReference>